<keyword evidence="2" id="KW-1185">Reference proteome</keyword>
<organism evidence="1 2">
    <name type="scientific">Gossypium harknessii</name>
    <dbReference type="NCBI Taxonomy" id="34285"/>
    <lineage>
        <taxon>Eukaryota</taxon>
        <taxon>Viridiplantae</taxon>
        <taxon>Streptophyta</taxon>
        <taxon>Embryophyta</taxon>
        <taxon>Tracheophyta</taxon>
        <taxon>Spermatophyta</taxon>
        <taxon>Magnoliopsida</taxon>
        <taxon>eudicotyledons</taxon>
        <taxon>Gunneridae</taxon>
        <taxon>Pentapetalae</taxon>
        <taxon>rosids</taxon>
        <taxon>malvids</taxon>
        <taxon>Malvales</taxon>
        <taxon>Malvaceae</taxon>
        <taxon>Malvoideae</taxon>
        <taxon>Gossypium</taxon>
    </lineage>
</organism>
<accession>A0A7J9GLZ2</accession>
<dbReference type="EMBL" id="JABFAD010000005">
    <property type="protein sequence ID" value="MBA0798593.1"/>
    <property type="molecule type" value="Genomic_DNA"/>
</dbReference>
<dbReference type="Proteomes" id="UP000593560">
    <property type="component" value="Unassembled WGS sequence"/>
</dbReference>
<gene>
    <name evidence="1" type="ORF">Gohar_009173</name>
</gene>
<reference evidence="1 2" key="1">
    <citation type="journal article" date="2019" name="Genome Biol. Evol.">
        <title>Insights into the evolution of the New World diploid cottons (Gossypium, subgenus Houzingenia) based on genome sequencing.</title>
        <authorList>
            <person name="Grover C.E."/>
            <person name="Arick M.A. 2nd"/>
            <person name="Thrash A."/>
            <person name="Conover J.L."/>
            <person name="Sanders W.S."/>
            <person name="Peterson D.G."/>
            <person name="Frelichowski J.E."/>
            <person name="Scheffler J.A."/>
            <person name="Scheffler B.E."/>
            <person name="Wendel J.F."/>
        </authorList>
    </citation>
    <scope>NUCLEOTIDE SEQUENCE [LARGE SCALE GENOMIC DNA]</scope>
    <source>
        <strain evidence="1">0</strain>
        <tissue evidence="1">Leaf</tissue>
    </source>
</reference>
<protein>
    <submittedName>
        <fullName evidence="1">Uncharacterized protein</fullName>
    </submittedName>
</protein>
<evidence type="ECO:0000313" key="2">
    <source>
        <dbReference type="Proteomes" id="UP000593560"/>
    </source>
</evidence>
<comment type="caution">
    <text evidence="1">The sequence shown here is derived from an EMBL/GenBank/DDBJ whole genome shotgun (WGS) entry which is preliminary data.</text>
</comment>
<sequence>MPSTTITARSSATYTKKVAIPILSTTT</sequence>
<evidence type="ECO:0000313" key="1">
    <source>
        <dbReference type="EMBL" id="MBA0798593.1"/>
    </source>
</evidence>
<dbReference type="AlphaFoldDB" id="A0A7J9GLZ2"/>
<proteinExistence type="predicted"/>
<name>A0A7J9GLZ2_9ROSI</name>